<feature type="transmembrane region" description="Helical" evidence="2">
    <location>
        <begin position="90"/>
        <end position="117"/>
    </location>
</feature>
<keyword evidence="2" id="KW-0472">Membrane</keyword>
<evidence type="ECO:0000313" key="4">
    <source>
        <dbReference type="EMBL" id="MBC2397919.1"/>
    </source>
</evidence>
<evidence type="ECO:0000259" key="3">
    <source>
        <dbReference type="PROSITE" id="PS50943"/>
    </source>
</evidence>
<dbReference type="PROSITE" id="PS50943">
    <property type="entry name" value="HTH_CROC1"/>
    <property type="match status" value="1"/>
</dbReference>
<sequence>MEISQRLQQLRKLANYSQEQLADMLGVSRQAISKWESGQSNPDINNVIKLSGIYSVSTDYILMGKESNISITETKCHTEKKTLDPTFKKTIAVIAIIGATAIITVLFIAGLTAISFFI</sequence>
<dbReference type="Gene3D" id="1.10.260.40">
    <property type="entry name" value="lambda repressor-like DNA-binding domains"/>
    <property type="match status" value="1"/>
</dbReference>
<proteinExistence type="predicted"/>
<dbReference type="Pfam" id="PF01381">
    <property type="entry name" value="HTH_3"/>
    <property type="match status" value="1"/>
</dbReference>
<evidence type="ECO:0000256" key="2">
    <source>
        <dbReference type="SAM" id="Phobius"/>
    </source>
</evidence>
<dbReference type="SUPFAM" id="SSF47413">
    <property type="entry name" value="lambda repressor-like DNA-binding domains"/>
    <property type="match status" value="1"/>
</dbReference>
<dbReference type="InterPro" id="IPR001387">
    <property type="entry name" value="Cro/C1-type_HTH"/>
</dbReference>
<keyword evidence="2" id="KW-1133">Transmembrane helix</keyword>
<keyword evidence="2" id="KW-0812">Transmembrane</keyword>
<feature type="domain" description="HTH cro/C1-type" evidence="3">
    <location>
        <begin position="7"/>
        <end position="61"/>
    </location>
</feature>
<dbReference type="RefSeq" id="WP_035147018.1">
    <property type="nucleotide sequence ID" value="NZ_JAAZWO010000008.1"/>
</dbReference>
<dbReference type="PANTHER" id="PTHR46558">
    <property type="entry name" value="TRACRIPTIONAL REGULATORY PROTEIN-RELATED-RELATED"/>
    <property type="match status" value="1"/>
</dbReference>
<dbReference type="InterPro" id="IPR010982">
    <property type="entry name" value="Lambda_DNA-bd_dom_sf"/>
</dbReference>
<organism evidence="4 5">
    <name type="scientific">Clostridium tetanomorphum</name>
    <dbReference type="NCBI Taxonomy" id="1553"/>
    <lineage>
        <taxon>Bacteria</taxon>
        <taxon>Bacillati</taxon>
        <taxon>Bacillota</taxon>
        <taxon>Clostridia</taxon>
        <taxon>Eubacteriales</taxon>
        <taxon>Clostridiaceae</taxon>
        <taxon>Clostridium</taxon>
    </lineage>
</organism>
<reference evidence="4 5" key="1">
    <citation type="submission" date="2020-04" db="EMBL/GenBank/DDBJ databases">
        <title>Genomic insights into acetone-butanol-ethanol (ABE) fermentation by sequencing solventogenic clostridia strains.</title>
        <authorList>
            <person name="Brown S."/>
        </authorList>
    </citation>
    <scope>NUCLEOTIDE SEQUENCE [LARGE SCALE GENOMIC DNA]</scope>
    <source>
        <strain evidence="4 5">DJ011</strain>
    </source>
</reference>
<comment type="caution">
    <text evidence="4">The sequence shown here is derived from an EMBL/GenBank/DDBJ whole genome shotgun (WGS) entry which is preliminary data.</text>
</comment>
<name>A0A923EBJ5_CLOTT</name>
<dbReference type="EMBL" id="JAAZWO010000008">
    <property type="protein sequence ID" value="MBC2397919.1"/>
    <property type="molecule type" value="Genomic_DNA"/>
</dbReference>
<dbReference type="SMART" id="SM00530">
    <property type="entry name" value="HTH_XRE"/>
    <property type="match status" value="1"/>
</dbReference>
<dbReference type="Proteomes" id="UP000563151">
    <property type="component" value="Unassembled WGS sequence"/>
</dbReference>
<dbReference type="GO" id="GO:0003677">
    <property type="term" value="F:DNA binding"/>
    <property type="evidence" value="ECO:0007669"/>
    <property type="project" value="UniProtKB-KW"/>
</dbReference>
<dbReference type="CDD" id="cd00093">
    <property type="entry name" value="HTH_XRE"/>
    <property type="match status" value="1"/>
</dbReference>
<gene>
    <name evidence="4" type="ORF">HGG79_09045</name>
</gene>
<evidence type="ECO:0000256" key="1">
    <source>
        <dbReference type="ARBA" id="ARBA00023125"/>
    </source>
</evidence>
<evidence type="ECO:0000313" key="5">
    <source>
        <dbReference type="Proteomes" id="UP000563151"/>
    </source>
</evidence>
<keyword evidence="1" id="KW-0238">DNA-binding</keyword>
<keyword evidence="5" id="KW-1185">Reference proteome</keyword>
<dbReference type="PANTHER" id="PTHR46558:SF13">
    <property type="entry name" value="HTH-TYPE TRANSCRIPTIONAL REGULATOR IMMR"/>
    <property type="match status" value="1"/>
</dbReference>
<accession>A0A923EBJ5</accession>
<protein>
    <submittedName>
        <fullName evidence="4">Helix-turn-helix transcriptional regulator</fullName>
    </submittedName>
</protein>
<dbReference type="AlphaFoldDB" id="A0A923EBJ5"/>